<dbReference type="Proteomes" id="UP000287033">
    <property type="component" value="Unassembled WGS sequence"/>
</dbReference>
<gene>
    <name evidence="1" type="ORF">chiPu_0009767</name>
</gene>
<reference evidence="1 2" key="1">
    <citation type="journal article" date="2018" name="Nat. Ecol. Evol.">
        <title>Shark genomes provide insights into elasmobranch evolution and the origin of vertebrates.</title>
        <authorList>
            <person name="Hara Y"/>
            <person name="Yamaguchi K"/>
            <person name="Onimaru K"/>
            <person name="Kadota M"/>
            <person name="Koyanagi M"/>
            <person name="Keeley SD"/>
            <person name="Tatsumi K"/>
            <person name="Tanaka K"/>
            <person name="Motone F"/>
            <person name="Kageyama Y"/>
            <person name="Nozu R"/>
            <person name="Adachi N"/>
            <person name="Nishimura O"/>
            <person name="Nakagawa R"/>
            <person name="Tanegashima C"/>
            <person name="Kiyatake I"/>
            <person name="Matsumoto R"/>
            <person name="Murakumo K"/>
            <person name="Nishida K"/>
            <person name="Terakita A"/>
            <person name="Kuratani S"/>
            <person name="Sato K"/>
            <person name="Hyodo S Kuraku.S."/>
        </authorList>
    </citation>
    <scope>NUCLEOTIDE SEQUENCE [LARGE SCALE GENOMIC DNA]</scope>
</reference>
<name>A0A401SLP2_CHIPU</name>
<dbReference type="EMBL" id="BEZZ01000355">
    <property type="protein sequence ID" value="GCC31310.1"/>
    <property type="molecule type" value="Genomic_DNA"/>
</dbReference>
<dbReference type="AlphaFoldDB" id="A0A401SLP2"/>
<accession>A0A401SLP2</accession>
<protein>
    <submittedName>
        <fullName evidence="1">Uncharacterized protein</fullName>
    </submittedName>
</protein>
<keyword evidence="2" id="KW-1185">Reference proteome</keyword>
<comment type="caution">
    <text evidence="1">The sequence shown here is derived from an EMBL/GenBank/DDBJ whole genome shotgun (WGS) entry which is preliminary data.</text>
</comment>
<evidence type="ECO:0000313" key="1">
    <source>
        <dbReference type="EMBL" id="GCC31310.1"/>
    </source>
</evidence>
<evidence type="ECO:0000313" key="2">
    <source>
        <dbReference type="Proteomes" id="UP000287033"/>
    </source>
</evidence>
<sequence length="110" mass="11863">MGGAHGRRDARGGQDLQGHVIPRGRCWSWCRSRGKRPVASDIRIAGAGHVDGAAASDCVTFLTDVSGLVEKAERDPGEGKSLELHRREESFKHSLLRCGKTRSCPRAASV</sequence>
<organism evidence="1 2">
    <name type="scientific">Chiloscyllium punctatum</name>
    <name type="common">Brownbanded bambooshark</name>
    <name type="synonym">Hemiscyllium punctatum</name>
    <dbReference type="NCBI Taxonomy" id="137246"/>
    <lineage>
        <taxon>Eukaryota</taxon>
        <taxon>Metazoa</taxon>
        <taxon>Chordata</taxon>
        <taxon>Craniata</taxon>
        <taxon>Vertebrata</taxon>
        <taxon>Chondrichthyes</taxon>
        <taxon>Elasmobranchii</taxon>
        <taxon>Galeomorphii</taxon>
        <taxon>Galeoidea</taxon>
        <taxon>Orectolobiformes</taxon>
        <taxon>Hemiscylliidae</taxon>
        <taxon>Chiloscyllium</taxon>
    </lineage>
</organism>
<proteinExistence type="predicted"/>